<gene>
    <name evidence="2" type="ORF">QR680_018148</name>
</gene>
<evidence type="ECO:0000256" key="1">
    <source>
        <dbReference type="SAM" id="SignalP"/>
    </source>
</evidence>
<comment type="caution">
    <text evidence="2">The sequence shown here is derived from an EMBL/GenBank/DDBJ whole genome shotgun (WGS) entry which is preliminary data.</text>
</comment>
<dbReference type="AlphaFoldDB" id="A0AA39HH12"/>
<dbReference type="PANTHER" id="PTHR34311">
    <property type="entry name" value="PROTEIN CBG21698-RELATED"/>
    <property type="match status" value="1"/>
</dbReference>
<reference evidence="2" key="1">
    <citation type="submission" date="2023-06" db="EMBL/GenBank/DDBJ databases">
        <title>Genomic analysis of the entomopathogenic nematode Steinernema hermaphroditum.</title>
        <authorList>
            <person name="Schwarz E.M."/>
            <person name="Heppert J.K."/>
            <person name="Baniya A."/>
            <person name="Schwartz H.T."/>
            <person name="Tan C.-H."/>
            <person name="Antoshechkin I."/>
            <person name="Sternberg P.W."/>
            <person name="Goodrich-Blair H."/>
            <person name="Dillman A.R."/>
        </authorList>
    </citation>
    <scope>NUCLEOTIDE SEQUENCE</scope>
    <source>
        <strain evidence="2">PS9179</strain>
        <tissue evidence="2">Whole animal</tissue>
    </source>
</reference>
<accession>A0AA39HH12</accession>
<protein>
    <recommendedName>
        <fullName evidence="4">SCP domain-containing protein</fullName>
    </recommendedName>
</protein>
<dbReference type="EMBL" id="JAUCMV010000004">
    <property type="protein sequence ID" value="KAK0405700.1"/>
    <property type="molecule type" value="Genomic_DNA"/>
</dbReference>
<dbReference type="Proteomes" id="UP001175271">
    <property type="component" value="Unassembled WGS sequence"/>
</dbReference>
<evidence type="ECO:0008006" key="4">
    <source>
        <dbReference type="Google" id="ProtNLM"/>
    </source>
</evidence>
<evidence type="ECO:0000313" key="3">
    <source>
        <dbReference type="Proteomes" id="UP001175271"/>
    </source>
</evidence>
<evidence type="ECO:0000313" key="2">
    <source>
        <dbReference type="EMBL" id="KAK0405700.1"/>
    </source>
</evidence>
<proteinExistence type="predicted"/>
<organism evidence="2 3">
    <name type="scientific">Steinernema hermaphroditum</name>
    <dbReference type="NCBI Taxonomy" id="289476"/>
    <lineage>
        <taxon>Eukaryota</taxon>
        <taxon>Metazoa</taxon>
        <taxon>Ecdysozoa</taxon>
        <taxon>Nematoda</taxon>
        <taxon>Chromadorea</taxon>
        <taxon>Rhabditida</taxon>
        <taxon>Tylenchina</taxon>
        <taxon>Panagrolaimomorpha</taxon>
        <taxon>Strongyloidoidea</taxon>
        <taxon>Steinernematidae</taxon>
        <taxon>Steinernema</taxon>
    </lineage>
</organism>
<keyword evidence="3" id="KW-1185">Reference proteome</keyword>
<feature type="signal peptide" evidence="1">
    <location>
        <begin position="1"/>
        <end position="18"/>
    </location>
</feature>
<feature type="chain" id="PRO_5041401920" description="SCP domain-containing protein" evidence="1">
    <location>
        <begin position="19"/>
        <end position="240"/>
    </location>
</feature>
<name>A0AA39HH12_9BILA</name>
<keyword evidence="1" id="KW-0732">Signal</keyword>
<sequence>MTTKLLLLVALLPALGLADLPPREVFSRKVYETLKIEAPSFAALRCDDVEFSAAQSEFNKFFGIGPEYNWRKASELDQTVMNYMRDNTTTFLKACDQRKAFYQRMAMMWDSCINRYYLINKLGSSATNISAPFIYVAMWQHLDFICNGGKELALANWFDLHTFKYTDDFTKCQQNFHNSVNADPNSYCPSAQTFIHCSNKAYETFLPDKSASVGWFICEDLRVGYAYDCPDLRCYVIKSN</sequence>